<dbReference type="Proteomes" id="UP000230779">
    <property type="component" value="Unassembled WGS sequence"/>
</dbReference>
<name>A0A2M7RJW5_9BACT</name>
<keyword evidence="1" id="KW-0472">Membrane</keyword>
<protein>
    <submittedName>
        <fullName evidence="2">Uncharacterized protein</fullName>
    </submittedName>
</protein>
<organism evidence="2 3">
    <name type="scientific">Candidatus Kerfeldbacteria bacterium CG_4_10_14_0_8_um_filter_42_10</name>
    <dbReference type="NCBI Taxonomy" id="2014248"/>
    <lineage>
        <taxon>Bacteria</taxon>
        <taxon>Candidatus Kerfeldiibacteriota</taxon>
    </lineage>
</organism>
<sequence length="282" mass="31628">MKTTERINPVRSSRRGIKPRVRYSFKHSPPQQATGYSASNGINIADKIIDKINTGKVKPESKNTVVFRKISFKIGLGFLVLLAIMVFSLVIFFVIEQSSLSALSFGSKGIIVFLKELPFSWLIFSLLLTVLVTIIVRKYTLAYRKSFKRTLTTMVIILILIGVFFSFTGFQEALAAKAAEGKLGFLKPVYQRALSCDFDRDYLLIGKVISIDKENGIAQVITKDHSKINLTWTPETKIISVPKQGDFFLALGYKQENGFVAQGIRKVTLSAIKNRCFNQALK</sequence>
<evidence type="ECO:0000313" key="2">
    <source>
        <dbReference type="EMBL" id="PIY96751.1"/>
    </source>
</evidence>
<keyword evidence="1" id="KW-1133">Transmembrane helix</keyword>
<gene>
    <name evidence="2" type="ORF">COY66_03105</name>
</gene>
<proteinExistence type="predicted"/>
<comment type="caution">
    <text evidence="2">The sequence shown here is derived from an EMBL/GenBank/DDBJ whole genome shotgun (WGS) entry which is preliminary data.</text>
</comment>
<feature type="transmembrane region" description="Helical" evidence="1">
    <location>
        <begin position="119"/>
        <end position="139"/>
    </location>
</feature>
<accession>A0A2M7RJW5</accession>
<reference evidence="2 3" key="1">
    <citation type="submission" date="2017-09" db="EMBL/GenBank/DDBJ databases">
        <title>Depth-based differentiation of microbial function through sediment-hosted aquifers and enrichment of novel symbionts in the deep terrestrial subsurface.</title>
        <authorList>
            <person name="Probst A.J."/>
            <person name="Ladd B."/>
            <person name="Jarett J.K."/>
            <person name="Geller-Mcgrath D.E."/>
            <person name="Sieber C.M."/>
            <person name="Emerson J.B."/>
            <person name="Anantharaman K."/>
            <person name="Thomas B.C."/>
            <person name="Malmstrom R."/>
            <person name="Stieglmeier M."/>
            <person name="Klingl A."/>
            <person name="Woyke T."/>
            <person name="Ryan C.M."/>
            <person name="Banfield J.F."/>
        </authorList>
    </citation>
    <scope>NUCLEOTIDE SEQUENCE [LARGE SCALE GENOMIC DNA]</scope>
    <source>
        <strain evidence="2">CG_4_10_14_0_8_um_filter_42_10</strain>
    </source>
</reference>
<feature type="transmembrane region" description="Helical" evidence="1">
    <location>
        <begin position="74"/>
        <end position="95"/>
    </location>
</feature>
<feature type="transmembrane region" description="Helical" evidence="1">
    <location>
        <begin position="151"/>
        <end position="170"/>
    </location>
</feature>
<keyword evidence="1" id="KW-0812">Transmembrane</keyword>
<dbReference type="AlphaFoldDB" id="A0A2M7RJW5"/>
<evidence type="ECO:0000256" key="1">
    <source>
        <dbReference type="SAM" id="Phobius"/>
    </source>
</evidence>
<evidence type="ECO:0000313" key="3">
    <source>
        <dbReference type="Proteomes" id="UP000230779"/>
    </source>
</evidence>
<dbReference type="EMBL" id="PFMD01000029">
    <property type="protein sequence ID" value="PIY96751.1"/>
    <property type="molecule type" value="Genomic_DNA"/>
</dbReference>